<dbReference type="GO" id="GO:0030246">
    <property type="term" value="F:carbohydrate binding"/>
    <property type="evidence" value="ECO:0007669"/>
    <property type="project" value="TreeGrafter"/>
</dbReference>
<protein>
    <submittedName>
        <fullName evidence="2">TRAP transporter substrate-binding protein</fullName>
    </submittedName>
</protein>
<dbReference type="Gene3D" id="3.40.190.170">
    <property type="entry name" value="Bacterial extracellular solute-binding protein, family 7"/>
    <property type="match status" value="1"/>
</dbReference>
<dbReference type="GO" id="GO:0030288">
    <property type="term" value="C:outer membrane-bounded periplasmic space"/>
    <property type="evidence" value="ECO:0007669"/>
    <property type="project" value="InterPro"/>
</dbReference>
<sequence>MIERSMPRFLHRLAATAAVLFVTGAGAQEVKHYRFAYDQPKITGYGILGDIFSEKLKALSKGTMLIDQYPGAQLGQEPQVLQLVKAGDIEFCISSSANAATLSPQAGVMSMHYLFRSEDHLIKAIANPEVANAVKVMIAETVQGTHVIALATLGLRNMYSKREIKKVEDMKGLKVRVQATPTEDIMFPAYGAQIVHMPFGSVYTSLQTGVVDVAENGVNVYLANKHYEVAPVLSMTEHEANNSLVWVSDKLWNNLTPEQQGWVQAAADEVNKTQPAKAIELEHQSQVKLKSIGVKIVPDVDKSGFIAIADPYLDKLAKELGPHAVKVKDLIRSIK</sequence>
<name>A0A5S4X3E3_9BRAD</name>
<dbReference type="NCBIfam" id="NF037995">
    <property type="entry name" value="TRAP_S1"/>
    <property type="match status" value="1"/>
</dbReference>
<gene>
    <name evidence="2" type="ORF">FXB38_01315</name>
</gene>
<dbReference type="EMBL" id="VSSR01000002">
    <property type="protein sequence ID" value="TYL88628.1"/>
    <property type="molecule type" value="Genomic_DNA"/>
</dbReference>
<dbReference type="CDD" id="cd13603">
    <property type="entry name" value="PBP2_TRAP_Siap_TeaA_like"/>
    <property type="match status" value="1"/>
</dbReference>
<dbReference type="OrthoDB" id="8673861at2"/>
<proteinExistence type="predicted"/>
<evidence type="ECO:0000313" key="2">
    <source>
        <dbReference type="EMBL" id="TYL88628.1"/>
    </source>
</evidence>
<organism evidence="2 3">
    <name type="scientific">Bradyrhizobium cytisi</name>
    <dbReference type="NCBI Taxonomy" id="515489"/>
    <lineage>
        <taxon>Bacteria</taxon>
        <taxon>Pseudomonadati</taxon>
        <taxon>Pseudomonadota</taxon>
        <taxon>Alphaproteobacteria</taxon>
        <taxon>Hyphomicrobiales</taxon>
        <taxon>Nitrobacteraceae</taxon>
        <taxon>Bradyrhizobium</taxon>
    </lineage>
</organism>
<dbReference type="Proteomes" id="UP000324853">
    <property type="component" value="Unassembled WGS sequence"/>
</dbReference>
<comment type="caution">
    <text evidence="2">The sequence shown here is derived from an EMBL/GenBank/DDBJ whole genome shotgun (WGS) entry which is preliminary data.</text>
</comment>
<dbReference type="PANTHER" id="PTHR33376">
    <property type="match status" value="1"/>
</dbReference>
<dbReference type="NCBIfam" id="TIGR00787">
    <property type="entry name" value="dctP"/>
    <property type="match status" value="1"/>
</dbReference>
<dbReference type="PANTHER" id="PTHR33376:SF2">
    <property type="entry name" value="DICARBOXYLATE-BINDING PERIPLASMIC PROTEIN"/>
    <property type="match status" value="1"/>
</dbReference>
<dbReference type="GO" id="GO:0055085">
    <property type="term" value="P:transmembrane transport"/>
    <property type="evidence" value="ECO:0007669"/>
    <property type="project" value="InterPro"/>
</dbReference>
<dbReference type="InterPro" id="IPR038404">
    <property type="entry name" value="TRAP_DctP_sf"/>
</dbReference>
<dbReference type="InterPro" id="IPR018389">
    <property type="entry name" value="DctP_fam"/>
</dbReference>
<dbReference type="Pfam" id="PF03480">
    <property type="entry name" value="DctP"/>
    <property type="match status" value="1"/>
</dbReference>
<dbReference type="InterPro" id="IPR004682">
    <property type="entry name" value="TRAP_DctP"/>
</dbReference>
<dbReference type="AlphaFoldDB" id="A0A5S4X3E3"/>
<keyword evidence="1" id="KW-0732">Signal</keyword>
<keyword evidence="3" id="KW-1185">Reference proteome</keyword>
<accession>A0A5S4X3E3</accession>
<evidence type="ECO:0000313" key="3">
    <source>
        <dbReference type="Proteomes" id="UP000324853"/>
    </source>
</evidence>
<reference evidence="2 3" key="1">
    <citation type="submission" date="2019-08" db="EMBL/GenBank/DDBJ databases">
        <title>Bradyrhizobium hipponensis sp. nov., a rhizobium isolated from a Lupinus angustifolius root nodule in Tunisia.</title>
        <authorList>
            <person name="Off K."/>
            <person name="Rejili M."/>
            <person name="Mars M."/>
            <person name="Brachmann A."/>
            <person name="Marin M."/>
        </authorList>
    </citation>
    <scope>NUCLEOTIDE SEQUENCE [LARGE SCALE GENOMIC DNA]</scope>
    <source>
        <strain evidence="2 3">CTAW11</strain>
    </source>
</reference>
<evidence type="ECO:0000256" key="1">
    <source>
        <dbReference type="ARBA" id="ARBA00022729"/>
    </source>
</evidence>
<dbReference type="RefSeq" id="WP_148748978.1">
    <property type="nucleotide sequence ID" value="NZ_VSSR01000002.1"/>
</dbReference>